<accession>A0AC61RBS0</accession>
<proteinExistence type="predicted"/>
<organism evidence="1 2">
    <name type="scientific">Lepagella muris</name>
    <dbReference type="NCBI Taxonomy" id="3032870"/>
    <lineage>
        <taxon>Bacteria</taxon>
        <taxon>Pseudomonadati</taxon>
        <taxon>Bacteroidota</taxon>
        <taxon>Bacteroidia</taxon>
        <taxon>Bacteroidales</taxon>
        <taxon>Muribaculaceae</taxon>
        <taxon>Lepagella</taxon>
    </lineage>
</organism>
<reference evidence="1" key="1">
    <citation type="submission" date="2019-04" db="EMBL/GenBank/DDBJ databases">
        <title>Microbes associate with the intestines of laboratory mice.</title>
        <authorList>
            <person name="Navarre W."/>
            <person name="Wong E."/>
            <person name="Huang K."/>
            <person name="Tropini C."/>
            <person name="Ng K."/>
            <person name="Yu B."/>
        </authorList>
    </citation>
    <scope>NUCLEOTIDE SEQUENCE</scope>
    <source>
        <strain evidence="1">NM04_E33</strain>
    </source>
</reference>
<comment type="caution">
    <text evidence="1">The sequence shown here is derived from an EMBL/GenBank/DDBJ whole genome shotgun (WGS) entry which is preliminary data.</text>
</comment>
<dbReference type="Proteomes" id="UP000306319">
    <property type="component" value="Unassembled WGS sequence"/>
</dbReference>
<dbReference type="EMBL" id="SRYB01000030">
    <property type="protein sequence ID" value="TGY77113.1"/>
    <property type="molecule type" value="Genomic_DNA"/>
</dbReference>
<name>A0AC61RBS0_9BACT</name>
<evidence type="ECO:0000313" key="2">
    <source>
        <dbReference type="Proteomes" id="UP000306319"/>
    </source>
</evidence>
<protein>
    <submittedName>
        <fullName evidence="1">MBL fold metallo-hydrolase</fullName>
    </submittedName>
</protein>
<keyword evidence="2" id="KW-1185">Reference proteome</keyword>
<sequence length="267" mass="31519">MNKLTYIWHDCFVFENDKLMIIFDYWKDPLTSADSLPLFIEYADKNKPIYVIVSHHHKDHYSKRIFEWCKLFNDIKYIISKDIAKYSRHILSDKSIYKGPKPNKDSVIILSAGERYIDKRITIEAYGSTDIGNSYVVMSKGMKLFHAGDLNAWIWKEQSTEEEIDKSINNYISILLQIKSIHIDFDIVMFPVDSRIGSDYYIGAKIFLQYFDVRHFFPMHFGLGDTPRQQLKYQLDATKTEYYANPTRGEYICLQSPYSTFLYPEII</sequence>
<evidence type="ECO:0000313" key="1">
    <source>
        <dbReference type="EMBL" id="TGY77113.1"/>
    </source>
</evidence>
<gene>
    <name evidence="1" type="ORF">E5331_16075</name>
</gene>